<feature type="transmembrane region" description="Helical" evidence="1">
    <location>
        <begin position="363"/>
        <end position="379"/>
    </location>
</feature>
<reference evidence="3 4" key="1">
    <citation type="submission" date="2017-05" db="EMBL/GenBank/DDBJ databases">
        <authorList>
            <person name="Varghese N."/>
            <person name="Submissions S."/>
        </authorList>
    </citation>
    <scope>NUCLEOTIDE SEQUENCE [LARGE SCALE GENOMIC DNA]</scope>
    <source>
        <strain evidence="3 4">DSM 27040</strain>
    </source>
</reference>
<dbReference type="OrthoDB" id="9788724at2"/>
<feature type="transmembrane region" description="Helical" evidence="1">
    <location>
        <begin position="332"/>
        <end position="351"/>
    </location>
</feature>
<name>A0A521F6L0_SACCC</name>
<feature type="transmembrane region" description="Helical" evidence="1">
    <location>
        <begin position="12"/>
        <end position="29"/>
    </location>
</feature>
<evidence type="ECO:0000259" key="2">
    <source>
        <dbReference type="Pfam" id="PF16401"/>
    </source>
</evidence>
<feature type="transmembrane region" description="Helical" evidence="1">
    <location>
        <begin position="182"/>
        <end position="200"/>
    </location>
</feature>
<dbReference type="Pfam" id="PF16401">
    <property type="entry name" value="DUF5009"/>
    <property type="match status" value="1"/>
</dbReference>
<feature type="transmembrane region" description="Helical" evidence="1">
    <location>
        <begin position="269"/>
        <end position="287"/>
    </location>
</feature>
<evidence type="ECO:0000313" key="3">
    <source>
        <dbReference type="EMBL" id="SMO91736.1"/>
    </source>
</evidence>
<feature type="transmembrane region" description="Helical" evidence="1">
    <location>
        <begin position="209"/>
        <end position="228"/>
    </location>
</feature>
<feature type="domain" description="DUF5009" evidence="2">
    <location>
        <begin position="5"/>
        <end position="239"/>
    </location>
</feature>
<keyword evidence="1" id="KW-0812">Transmembrane</keyword>
<organism evidence="3 4">
    <name type="scientific">Saccharicrinis carchari</name>
    <dbReference type="NCBI Taxonomy" id="1168039"/>
    <lineage>
        <taxon>Bacteria</taxon>
        <taxon>Pseudomonadati</taxon>
        <taxon>Bacteroidota</taxon>
        <taxon>Bacteroidia</taxon>
        <taxon>Marinilabiliales</taxon>
        <taxon>Marinilabiliaceae</taxon>
        <taxon>Saccharicrinis</taxon>
    </lineage>
</organism>
<accession>A0A521F6L0</accession>
<feature type="transmembrane region" description="Helical" evidence="1">
    <location>
        <begin position="123"/>
        <end position="140"/>
    </location>
</feature>
<dbReference type="AlphaFoldDB" id="A0A521F6L0"/>
<feature type="transmembrane region" description="Helical" evidence="1">
    <location>
        <begin position="466"/>
        <end position="484"/>
    </location>
</feature>
<keyword evidence="1" id="KW-1133">Transmembrane helix</keyword>
<dbReference type="PANTHER" id="PTHR31061:SF24">
    <property type="entry name" value="LD22376P"/>
    <property type="match status" value="1"/>
</dbReference>
<dbReference type="InterPro" id="IPR032176">
    <property type="entry name" value="DUF5009"/>
</dbReference>
<protein>
    <recommendedName>
        <fullName evidence="2">DUF5009 domain-containing protein</fullName>
    </recommendedName>
</protein>
<feature type="transmembrane region" description="Helical" evidence="1">
    <location>
        <begin position="432"/>
        <end position="454"/>
    </location>
</feature>
<evidence type="ECO:0000256" key="1">
    <source>
        <dbReference type="SAM" id="Phobius"/>
    </source>
</evidence>
<dbReference type="RefSeq" id="WP_142534738.1">
    <property type="nucleotide sequence ID" value="NZ_FXTB01000015.1"/>
</dbReference>
<feature type="transmembrane region" description="Helical" evidence="1">
    <location>
        <begin position="307"/>
        <end position="326"/>
    </location>
</feature>
<feature type="transmembrane region" description="Helical" evidence="1">
    <location>
        <begin position="94"/>
        <end position="111"/>
    </location>
</feature>
<dbReference type="PANTHER" id="PTHR31061">
    <property type="entry name" value="LD22376P"/>
    <property type="match status" value="1"/>
</dbReference>
<keyword evidence="4" id="KW-1185">Reference proteome</keyword>
<sequence>MNGNREISIDALRGLAIIGMILSGTIAQLPEMPAWMYHAQVGPVDFKFNPETPGISWVDLVFPFFLFAMGLSFPFSMNRFLENGGKTASLVRKVSFRAFNLFLFAIMLPHLSPYGLPDSAGPWRYLFTLAGFVGFFLTFSRFPKWENHELKLNTLGYLVLMTLLAIRWFAFGLPFSIHKNDIIILVLANMALVGALIWFITRHSWWPRLAVLTFYFGLRLTADLNYSINYEIFHFTPIKSIGNWIPQLKNMLEGMGVLTDRTIYFSMNFLKYLFIVIPGSIIGDLLYRQSQKKPKKDSSKVDNRFYLSFLAGILFLFTVVNLIGFFTRNSYIIYLGNIVLLITGEWFIHQFGIHTSSFMRKSLNWSYFWLFLGLIFEPYEGGIKKDVATMSYFFVTSGLAGLLLLSLKIWFESYPFSRIMAFLPKVGQNPMLGYVAVTYLIVPILGLTGLLAYLNQWSLTGVLPGLMKGVALTSLMIIVTYYSVKIKYFWKT</sequence>
<keyword evidence="1" id="KW-0472">Membrane</keyword>
<gene>
    <name evidence="3" type="ORF">SAMN06265379_1158</name>
</gene>
<feature type="transmembrane region" description="Helical" evidence="1">
    <location>
        <begin position="152"/>
        <end position="170"/>
    </location>
</feature>
<feature type="transmembrane region" description="Helical" evidence="1">
    <location>
        <begin position="391"/>
        <end position="411"/>
    </location>
</feature>
<proteinExistence type="predicted"/>
<dbReference type="Proteomes" id="UP000319040">
    <property type="component" value="Unassembled WGS sequence"/>
</dbReference>
<dbReference type="EMBL" id="FXTB01000015">
    <property type="protein sequence ID" value="SMO91736.1"/>
    <property type="molecule type" value="Genomic_DNA"/>
</dbReference>
<evidence type="ECO:0000313" key="4">
    <source>
        <dbReference type="Proteomes" id="UP000319040"/>
    </source>
</evidence>
<feature type="transmembrane region" description="Helical" evidence="1">
    <location>
        <begin position="54"/>
        <end position="73"/>
    </location>
</feature>